<keyword evidence="2" id="KW-1185">Reference proteome</keyword>
<dbReference type="EMBL" id="JACOFV010000003">
    <property type="protein sequence ID" value="MBC3861510.1"/>
    <property type="molecule type" value="Genomic_DNA"/>
</dbReference>
<dbReference type="RefSeq" id="WP_186911434.1">
    <property type="nucleotide sequence ID" value="NZ_JACOFV010000003.1"/>
</dbReference>
<organism evidence="1 2">
    <name type="scientific">Undibacterium jejuense</name>
    <dbReference type="NCBI Taxonomy" id="1344949"/>
    <lineage>
        <taxon>Bacteria</taxon>
        <taxon>Pseudomonadati</taxon>
        <taxon>Pseudomonadota</taxon>
        <taxon>Betaproteobacteria</taxon>
        <taxon>Burkholderiales</taxon>
        <taxon>Oxalobacteraceae</taxon>
        <taxon>Undibacterium</taxon>
    </lineage>
</organism>
<proteinExistence type="predicted"/>
<protein>
    <submittedName>
        <fullName evidence="1">Uncharacterized protein</fullName>
    </submittedName>
</protein>
<sequence length="253" mass="28313">MMLFSRHHRSNLLLSGLLLFLLVIFQPESRSAESDDSVAELHIGAQTIRFVSPPGFVDVSRRNAKLWAHAKIMDNADILTLAHLVTEKDLETYDKTQVDMFESWLLVQTPVSHLDRVATQAQFDNLRIKLVAMQVNLKQSLEPQLSAETNRVSKALSKIESKQVGFGIGQVVPISVDRNDTQGLIYSTKVQVNFSTETSNTAQYNVSTSAYCFIKGKLVILGAFRSYYSDKDIKDNQELMMAWVKSLLSANGG</sequence>
<name>A0A923KK67_9BURK</name>
<gene>
    <name evidence="1" type="ORF">H8K32_05300</name>
</gene>
<evidence type="ECO:0000313" key="1">
    <source>
        <dbReference type="EMBL" id="MBC3861510.1"/>
    </source>
</evidence>
<dbReference type="AlphaFoldDB" id="A0A923KK67"/>
<reference evidence="1" key="1">
    <citation type="submission" date="2020-08" db="EMBL/GenBank/DDBJ databases">
        <title>Novel species isolated from subtropical streams in China.</title>
        <authorList>
            <person name="Lu H."/>
        </authorList>
    </citation>
    <scope>NUCLEOTIDE SEQUENCE</scope>
    <source>
        <strain evidence="1">KACC 12607</strain>
    </source>
</reference>
<comment type="caution">
    <text evidence="1">The sequence shown here is derived from an EMBL/GenBank/DDBJ whole genome shotgun (WGS) entry which is preliminary data.</text>
</comment>
<dbReference type="Proteomes" id="UP000634011">
    <property type="component" value="Unassembled WGS sequence"/>
</dbReference>
<accession>A0A923KK67</accession>
<evidence type="ECO:0000313" key="2">
    <source>
        <dbReference type="Proteomes" id="UP000634011"/>
    </source>
</evidence>